<accession>A0A0K1SIH6</accession>
<evidence type="ECO:0000313" key="1">
    <source>
        <dbReference type="EMBL" id="AKV74445.1"/>
    </source>
</evidence>
<dbReference type="Proteomes" id="UP000062475">
    <property type="component" value="Chromosome"/>
</dbReference>
<evidence type="ECO:0000313" key="3">
    <source>
        <dbReference type="Proteomes" id="UP000062475"/>
    </source>
</evidence>
<dbReference type="PATRIC" id="fig|43687.5.peg.1569"/>
<dbReference type="Proteomes" id="UP000068832">
    <property type="component" value="Chromosome"/>
</dbReference>
<sequence>MTIGYMNGPNLSGGAIVYAGKSDDAKFEWRAEFIVEDSAVGSKIRVGLDVAYKSSTLDKLMGRSPFQLAEHFIQDHILPYVKLYLEKEQVVAPEPQGLPMTEVGRVEGEISEIATKIRQLMTNMKTGAIVIKGKNLRASIQVKDGKPSHMKMIRGNQVITGNDVLANLILESGQAVAVALEVDMERILDYSTEYALKNVETTKDVKNTEY</sequence>
<protein>
    <submittedName>
        <fullName evidence="1">Uncharacterized protein</fullName>
    </submittedName>
</protein>
<gene>
    <name evidence="1" type="ORF">MsedA_1463</name>
    <name evidence="2" type="ORF">MsedB_1465</name>
</gene>
<evidence type="ECO:0000313" key="2">
    <source>
        <dbReference type="EMBL" id="AKV76684.1"/>
    </source>
</evidence>
<dbReference type="AlphaFoldDB" id="A0A0K1SIH6"/>
<name>A0A0K1SIH6_9CREN</name>
<proteinExistence type="predicted"/>
<reference evidence="3 4" key="1">
    <citation type="journal article" date="2015" name="Genome Announc.">
        <title>Complete Genome Sequences of Evolved Arsenate-Resistant Metallosphaera sedula Strains.</title>
        <authorList>
            <person name="Ai C."/>
            <person name="McCarthy S."/>
            <person name="Schackwitz W."/>
            <person name="Martin J."/>
            <person name="Lipzen A."/>
            <person name="Blum P."/>
        </authorList>
    </citation>
    <scope>NUCLEOTIDE SEQUENCE [LARGE SCALE GENOMIC DNA]</scope>
    <source>
        <strain evidence="1 4">ARS50-1</strain>
        <strain evidence="2 3">ARS50-2</strain>
    </source>
</reference>
<organism evidence="1 4">
    <name type="scientific">Metallosphaera sedula</name>
    <dbReference type="NCBI Taxonomy" id="43687"/>
    <lineage>
        <taxon>Archaea</taxon>
        <taxon>Thermoproteota</taxon>
        <taxon>Thermoprotei</taxon>
        <taxon>Sulfolobales</taxon>
        <taxon>Sulfolobaceae</taxon>
        <taxon>Metallosphaera</taxon>
    </lineage>
</organism>
<dbReference type="EMBL" id="CP012172">
    <property type="protein sequence ID" value="AKV74445.1"/>
    <property type="molecule type" value="Genomic_DNA"/>
</dbReference>
<evidence type="ECO:0000313" key="4">
    <source>
        <dbReference type="Proteomes" id="UP000068832"/>
    </source>
</evidence>
<dbReference type="EMBL" id="CP012173">
    <property type="protein sequence ID" value="AKV76684.1"/>
    <property type="molecule type" value="Genomic_DNA"/>
</dbReference>